<proteinExistence type="predicted"/>
<protein>
    <submittedName>
        <fullName evidence="1">O-antigen ligase family protein</fullName>
    </submittedName>
</protein>
<sequence length="410" mass="47381">MQINIQRRKVITYKSLLDYFIVFFLYFCLSVFIFNPRYAAEIFTLIGTLSLISLTIKMDFSEKKKYFLPAALIGYGIIQLLWAYYYQKDNSEFSGTYRSYKDTGKILIISGLIIINIINANFKKLSKFRQLFLIPAFLLLGYAAYEKIYFSGRLGLSFGQYATATAYFITFFSIFVIASLKNDIIINFIVFVISFYLLILTETRAAIVFYPVIICAFILFKFSNKSKKIKFYLVFFLLIIFSIITLLNKDILIRRMNNIVSDISLYQEKSNSKSSVGARLAMIRIGLNTGYNNLLGQSLEQRDQEIKELVLSQPLFEGGAIYSNVHLHNEIVDNFSLKGWWGILGYLILMLALFYESYLKKSLDLLLFSISSAVYGMSDMILYGNNMTLSWSLLLIMIIFITELKKEKVE</sequence>
<reference evidence="1" key="1">
    <citation type="submission" date="2022-03" db="EMBL/GenBank/DDBJ databases">
        <title>ESBL-producing Moellerella wisconsensis and Escherichia marmotae isolated from wild game meat.</title>
        <authorList>
            <person name="Biggel M."/>
        </authorList>
    </citation>
    <scope>NUCLEOTIDE SEQUENCE</scope>
    <source>
        <strain evidence="1">W1</strain>
    </source>
</reference>
<accession>A0ACD3Y7A9</accession>
<keyword evidence="2" id="KW-1185">Reference proteome</keyword>
<name>A0ACD3Y7A9_9GAMM</name>
<dbReference type="Proteomes" id="UP000829420">
    <property type="component" value="Chromosome"/>
</dbReference>
<keyword evidence="1" id="KW-0436">Ligase</keyword>
<dbReference type="EMBL" id="CP093255">
    <property type="protein sequence ID" value="UNH38881.1"/>
    <property type="molecule type" value="Genomic_DNA"/>
</dbReference>
<gene>
    <name evidence="1" type="ORF">MNY70_15840</name>
</gene>
<evidence type="ECO:0000313" key="1">
    <source>
        <dbReference type="EMBL" id="UNH38881.1"/>
    </source>
</evidence>
<evidence type="ECO:0000313" key="2">
    <source>
        <dbReference type="Proteomes" id="UP000829420"/>
    </source>
</evidence>
<organism evidence="1 2">
    <name type="scientific">Moellerella wisconsensis</name>
    <dbReference type="NCBI Taxonomy" id="158849"/>
    <lineage>
        <taxon>Bacteria</taxon>
        <taxon>Pseudomonadati</taxon>
        <taxon>Pseudomonadota</taxon>
        <taxon>Gammaproteobacteria</taxon>
        <taxon>Enterobacterales</taxon>
        <taxon>Morganellaceae</taxon>
        <taxon>Moellerella</taxon>
    </lineage>
</organism>